<gene>
    <name evidence="1" type="ORF">PSON_ATCC_30995.1.T1670081</name>
</gene>
<sequence length="59" mass="7149">MNQTQAQHIWKIFDDMTVSDPHAYQKFIQKNIQIGIQEIQIEKQEKIKEFLFYNNLLIP</sequence>
<comment type="caution">
    <text evidence="1">The sequence shown here is derived from an EMBL/GenBank/DDBJ whole genome shotgun (WGS) entry which is preliminary data.</text>
</comment>
<organism evidence="1 2">
    <name type="scientific">Paramecium sonneborni</name>
    <dbReference type="NCBI Taxonomy" id="65129"/>
    <lineage>
        <taxon>Eukaryota</taxon>
        <taxon>Sar</taxon>
        <taxon>Alveolata</taxon>
        <taxon>Ciliophora</taxon>
        <taxon>Intramacronucleata</taxon>
        <taxon>Oligohymenophorea</taxon>
        <taxon>Peniculida</taxon>
        <taxon>Parameciidae</taxon>
        <taxon>Paramecium</taxon>
    </lineage>
</organism>
<dbReference type="EMBL" id="CAJJDN010000167">
    <property type="protein sequence ID" value="CAD8126445.1"/>
    <property type="molecule type" value="Genomic_DNA"/>
</dbReference>
<evidence type="ECO:0000313" key="2">
    <source>
        <dbReference type="Proteomes" id="UP000692954"/>
    </source>
</evidence>
<accession>A0A8S1RI21</accession>
<name>A0A8S1RI21_9CILI</name>
<dbReference type="AlphaFoldDB" id="A0A8S1RI21"/>
<reference evidence="1" key="1">
    <citation type="submission" date="2021-01" db="EMBL/GenBank/DDBJ databases">
        <authorList>
            <consortium name="Genoscope - CEA"/>
            <person name="William W."/>
        </authorList>
    </citation>
    <scope>NUCLEOTIDE SEQUENCE</scope>
</reference>
<dbReference type="Proteomes" id="UP000692954">
    <property type="component" value="Unassembled WGS sequence"/>
</dbReference>
<evidence type="ECO:0000313" key="1">
    <source>
        <dbReference type="EMBL" id="CAD8126445.1"/>
    </source>
</evidence>
<protein>
    <submittedName>
        <fullName evidence="1">Uncharacterized protein</fullName>
    </submittedName>
</protein>
<keyword evidence="2" id="KW-1185">Reference proteome</keyword>
<proteinExistence type="predicted"/>